<evidence type="ECO:0000259" key="2">
    <source>
        <dbReference type="Pfam" id="PF00561"/>
    </source>
</evidence>
<evidence type="ECO:0000313" key="3">
    <source>
        <dbReference type="EMBL" id="MBM5572871.1"/>
    </source>
</evidence>
<name>A0ABS2CHL5_9NEIS</name>
<dbReference type="EMBL" id="WOFE01000012">
    <property type="protein sequence ID" value="MBM5572871.1"/>
    <property type="molecule type" value="Genomic_DNA"/>
</dbReference>
<dbReference type="Proteomes" id="UP001195660">
    <property type="component" value="Unassembled WGS sequence"/>
</dbReference>
<dbReference type="InterPro" id="IPR050960">
    <property type="entry name" value="AB_hydrolase_4_sf"/>
</dbReference>
<dbReference type="PANTHER" id="PTHR10794">
    <property type="entry name" value="ABHYDROLASE DOMAIN-CONTAINING PROTEIN"/>
    <property type="match status" value="1"/>
</dbReference>
<evidence type="ECO:0000313" key="4">
    <source>
        <dbReference type="Proteomes" id="UP001195660"/>
    </source>
</evidence>
<comment type="similarity">
    <text evidence="1">Belongs to the AB hydrolase superfamily. AB hydrolase 4 family.</text>
</comment>
<keyword evidence="4" id="KW-1185">Reference proteome</keyword>
<dbReference type="GO" id="GO:0016787">
    <property type="term" value="F:hydrolase activity"/>
    <property type="evidence" value="ECO:0007669"/>
    <property type="project" value="UniProtKB-KW"/>
</dbReference>
<sequence>MAREKKLVFTEFQAAKWLPGGHAQTIYPALFMWRRAARYRREAWVTPDLDSIVVDWTAGRAGTPLIVLFHGLEGSSHSHYALSLFTQAYKQGWRGAVPHFRTCGNVQNRLPRAYHAGDSEEINWILRRMRKGFPDSPIFAVGVSLGGNALLKWLGEQGAAANMVIDAAAAISAPMDLTASGNQLDQGINRHIYTRNFLSTLRYKTQLKLKLNENPYIDWQQVKQVKTMREFDHLVTAPLHGFHSVDHYWRSASSKQVLSQITLPTLIINALNDPFIPAASLPHQHDMPSCVKLLQPAEGGHVGFVSGTPPGKLTWLPDNILRFFQYHLPLPR</sequence>
<dbReference type="Gene3D" id="3.40.50.1820">
    <property type="entry name" value="alpha/beta hydrolase"/>
    <property type="match status" value="1"/>
</dbReference>
<gene>
    <name evidence="3" type="ORF">GM173_14965</name>
</gene>
<protein>
    <submittedName>
        <fullName evidence="3">Alpha/beta fold hydrolase</fullName>
    </submittedName>
</protein>
<reference evidence="3 4" key="1">
    <citation type="submission" date="2019-11" db="EMBL/GenBank/DDBJ databases">
        <title>Novel Deefgea species.</title>
        <authorList>
            <person name="Han J.-H."/>
        </authorList>
    </citation>
    <scope>NUCLEOTIDE SEQUENCE [LARGE SCALE GENOMIC DNA]</scope>
    <source>
        <strain evidence="3 4">LMG 24817</strain>
    </source>
</reference>
<dbReference type="InterPro" id="IPR000073">
    <property type="entry name" value="AB_hydrolase_1"/>
</dbReference>
<feature type="domain" description="AB hydrolase-1" evidence="2">
    <location>
        <begin position="64"/>
        <end position="306"/>
    </location>
</feature>
<dbReference type="RefSeq" id="WP_203572200.1">
    <property type="nucleotide sequence ID" value="NZ_WOFE01000012.1"/>
</dbReference>
<keyword evidence="3" id="KW-0378">Hydrolase</keyword>
<evidence type="ECO:0000256" key="1">
    <source>
        <dbReference type="ARBA" id="ARBA00010884"/>
    </source>
</evidence>
<organism evidence="3 4">
    <name type="scientific">Deefgea chitinilytica</name>
    <dbReference type="NCBI Taxonomy" id="570276"/>
    <lineage>
        <taxon>Bacteria</taxon>
        <taxon>Pseudomonadati</taxon>
        <taxon>Pseudomonadota</taxon>
        <taxon>Betaproteobacteria</taxon>
        <taxon>Neisseriales</taxon>
        <taxon>Chitinibacteraceae</taxon>
        <taxon>Deefgea</taxon>
    </lineage>
</organism>
<dbReference type="PANTHER" id="PTHR10794:SF94">
    <property type="entry name" value="ESTERASE YHET-RELATED"/>
    <property type="match status" value="1"/>
</dbReference>
<dbReference type="SUPFAM" id="SSF53474">
    <property type="entry name" value="alpha/beta-Hydrolases"/>
    <property type="match status" value="1"/>
</dbReference>
<accession>A0ABS2CHL5</accession>
<dbReference type="Pfam" id="PF00561">
    <property type="entry name" value="Abhydrolase_1"/>
    <property type="match status" value="1"/>
</dbReference>
<dbReference type="PIRSF" id="PIRSF005211">
    <property type="entry name" value="Ab_hydro_YheT"/>
    <property type="match status" value="1"/>
</dbReference>
<comment type="caution">
    <text evidence="3">The sequence shown here is derived from an EMBL/GenBank/DDBJ whole genome shotgun (WGS) entry which is preliminary data.</text>
</comment>
<proteinExistence type="inferred from homology"/>
<dbReference type="InterPro" id="IPR012020">
    <property type="entry name" value="ABHD4"/>
</dbReference>
<dbReference type="InterPro" id="IPR029058">
    <property type="entry name" value="AB_hydrolase_fold"/>
</dbReference>